<evidence type="ECO:0000256" key="5">
    <source>
        <dbReference type="ARBA" id="ARBA00023134"/>
    </source>
</evidence>
<feature type="coiled-coil region" evidence="7">
    <location>
        <begin position="484"/>
        <end position="591"/>
    </location>
</feature>
<dbReference type="Pfam" id="PF02841">
    <property type="entry name" value="GBP_C"/>
    <property type="match status" value="2"/>
</dbReference>
<keyword evidence="5" id="KW-0342">GTP-binding</keyword>
<evidence type="ECO:0000256" key="6">
    <source>
        <dbReference type="PROSITE-ProRule" id="PRU01052"/>
    </source>
</evidence>
<evidence type="ECO:0000256" key="4">
    <source>
        <dbReference type="ARBA" id="ARBA00022859"/>
    </source>
</evidence>
<keyword evidence="1" id="KW-0399">Innate immunity</keyword>
<dbReference type="GO" id="GO:0045087">
    <property type="term" value="P:innate immune response"/>
    <property type="evidence" value="ECO:0007669"/>
    <property type="project" value="UniProtKB-KW"/>
</dbReference>
<dbReference type="GO" id="GO:0005525">
    <property type="term" value="F:GTP binding"/>
    <property type="evidence" value="ECO:0007669"/>
    <property type="project" value="UniProtKB-KW"/>
</dbReference>
<dbReference type="FunFam" id="3.40.50.300:FF:000422">
    <property type="entry name" value="Guanylate-binding protein 1"/>
    <property type="match status" value="1"/>
</dbReference>
<evidence type="ECO:0000256" key="2">
    <source>
        <dbReference type="ARBA" id="ARBA00022741"/>
    </source>
</evidence>
<protein>
    <submittedName>
        <fullName evidence="10">Guanylate-binding protein 4-like</fullName>
    </submittedName>
</protein>
<dbReference type="InterPro" id="IPR030386">
    <property type="entry name" value="G_GB1_RHD3_dom"/>
</dbReference>
<dbReference type="PANTHER" id="PTHR10751">
    <property type="entry name" value="GUANYLATE BINDING PROTEIN"/>
    <property type="match status" value="1"/>
</dbReference>
<feature type="region of interest" description="Disordered" evidence="8">
    <location>
        <begin position="608"/>
        <end position="652"/>
    </location>
</feature>
<evidence type="ECO:0000259" key="9">
    <source>
        <dbReference type="PROSITE" id="PS51715"/>
    </source>
</evidence>
<dbReference type="AlphaFoldDB" id="A0A667H676"/>
<proteinExistence type="inferred from homology"/>
<keyword evidence="7" id="KW-0175">Coiled coil</keyword>
<dbReference type="InterPro" id="IPR027417">
    <property type="entry name" value="P-loop_NTPase"/>
</dbReference>
<dbReference type="SUPFAM" id="SSF52540">
    <property type="entry name" value="P-loop containing nucleoside triphosphate hydrolases"/>
    <property type="match status" value="1"/>
</dbReference>
<accession>A0A667H676</accession>
<dbReference type="Gene3D" id="1.20.1000.10">
    <property type="entry name" value="Guanylate-binding protein, C-terminal domain"/>
    <property type="match status" value="2"/>
</dbReference>
<keyword evidence="2" id="KW-0547">Nucleotide-binding</keyword>
<feature type="domain" description="GB1/RHD3-type G" evidence="9">
    <location>
        <begin position="38"/>
        <end position="280"/>
    </location>
</feature>
<reference evidence="10" key="2">
    <citation type="submission" date="2025-09" db="UniProtKB">
        <authorList>
            <consortium name="Ensembl"/>
        </authorList>
    </citation>
    <scope>IDENTIFICATION</scope>
</reference>
<dbReference type="FunFam" id="1.20.1000.10:FF:000001">
    <property type="entry name" value="Guanylate binding protein 1"/>
    <property type="match status" value="1"/>
</dbReference>
<keyword evidence="11" id="KW-1185">Reference proteome</keyword>
<evidence type="ECO:0000313" key="10">
    <source>
        <dbReference type="Ensembl" id="ENSLCNP00005014967.1"/>
    </source>
</evidence>
<evidence type="ECO:0000256" key="3">
    <source>
        <dbReference type="ARBA" id="ARBA00022801"/>
    </source>
</evidence>
<reference evidence="10" key="1">
    <citation type="submission" date="2025-08" db="UniProtKB">
        <authorList>
            <consortium name="Ensembl"/>
        </authorList>
    </citation>
    <scope>IDENTIFICATION</scope>
</reference>
<dbReference type="CDD" id="cd01851">
    <property type="entry name" value="GBP"/>
    <property type="match status" value="1"/>
</dbReference>
<sequence length="693" mass="80055">MVTMATEPIMMAPICLVENQEEQLNLNPEALQILNKIAQPVVVVGIVGLYRTGKSYLMNCLAGQNHGFPLGSTVRSTTKGIWMWCVPHPSKLNHTLVLLDTEGLSNLEKEDPKNDSWIFALTVLLSSTLIYNSMGTINSQALEQLHYMTELTQLVRAKSSSDYTGVEDSAKFVSFFPDFIWALRDFTLEMKINGYSVTEDEYLEDALKLLPGTNPKIQNSNMSRECIRQFFPKRKCFIFDRPTNDKNLLAHIENVPEDQLDSSFREQSNKFRTYVFTHTKTKTLREGIIVTGNRLGTLLKAYVDAIKTGEVPCLENVVTALAQRENSVAVQKAADHYSEQMAQRVSFPTDMLQELLDVHTDCEREAIAVFMEHSFKDDKQEFQKNLMDMIEKKKKDFLLQNEYTSVKYSQAKLQQLTEPLMKSISTGTFCVPGGHSLYLEAKNKVEWDYNLVPRKGVKANEVLQHFLQSQVAIEKSILQGDKALTCQEKALAAERAKKEAAEKEQELLTQKHKEQLQKMEAQERGFRENIAQLREKLERERESLQREQEKMLMHKLKVQEELRNEGFEKKSEKLRREIQLLKKEIVANKDKYLLGQWIIDVTDGVFSKETPDHTERAKKQATEKEQELLTQKHKEQPQKMESQERSFRENIPQMREKLEKEIESLLREQEKVLMHKLKILEASGFQRQKAQIP</sequence>
<dbReference type="InterPro" id="IPR015894">
    <property type="entry name" value="Guanylate-bd_N"/>
</dbReference>
<keyword evidence="4" id="KW-0391">Immunity</keyword>
<dbReference type="InterPro" id="IPR036543">
    <property type="entry name" value="Guanylate-bd_C_sf"/>
</dbReference>
<dbReference type="SUPFAM" id="SSF48340">
    <property type="entry name" value="Interferon-induced guanylate-binding protein 1 (GBP1), C-terminal domain"/>
    <property type="match status" value="2"/>
</dbReference>
<dbReference type="Gene3D" id="3.40.50.300">
    <property type="entry name" value="P-loop containing nucleotide triphosphate hydrolases"/>
    <property type="match status" value="1"/>
</dbReference>
<dbReference type="PROSITE" id="PS51715">
    <property type="entry name" value="G_GB1_RHD3"/>
    <property type="match status" value="1"/>
</dbReference>
<evidence type="ECO:0000256" key="8">
    <source>
        <dbReference type="SAM" id="MobiDB-lite"/>
    </source>
</evidence>
<dbReference type="Pfam" id="PF02263">
    <property type="entry name" value="GBP"/>
    <property type="match status" value="1"/>
</dbReference>
<comment type="similarity">
    <text evidence="6">Belongs to the TRAFAC class dynamin-like GTPase superfamily. GB1/RHD3 GTPase family.</text>
</comment>
<name>A0A667H676_LYNCA</name>
<dbReference type="InterPro" id="IPR003191">
    <property type="entry name" value="Guanylate-bd/ATL_C"/>
</dbReference>
<gene>
    <name evidence="10" type="primary">LOC115520623</name>
</gene>
<dbReference type="GO" id="GO:0003924">
    <property type="term" value="F:GTPase activity"/>
    <property type="evidence" value="ECO:0007669"/>
    <property type="project" value="InterPro"/>
</dbReference>
<evidence type="ECO:0000256" key="7">
    <source>
        <dbReference type="SAM" id="Coils"/>
    </source>
</evidence>
<organism evidence="10 11">
    <name type="scientific">Lynx canadensis</name>
    <name type="common">Canada lynx</name>
    <name type="synonym">Felis canadensis</name>
    <dbReference type="NCBI Taxonomy" id="61383"/>
    <lineage>
        <taxon>Eukaryota</taxon>
        <taxon>Metazoa</taxon>
        <taxon>Chordata</taxon>
        <taxon>Craniata</taxon>
        <taxon>Vertebrata</taxon>
        <taxon>Euteleostomi</taxon>
        <taxon>Mammalia</taxon>
        <taxon>Eutheria</taxon>
        <taxon>Laurasiatheria</taxon>
        <taxon>Carnivora</taxon>
        <taxon>Feliformia</taxon>
        <taxon>Felidae</taxon>
        <taxon>Felinae</taxon>
        <taxon>Lynx</taxon>
    </lineage>
</organism>
<feature type="compositionally biased region" description="Basic and acidic residues" evidence="8">
    <location>
        <begin position="609"/>
        <end position="652"/>
    </location>
</feature>
<dbReference type="Ensembl" id="ENSLCNT00005016738.1">
    <property type="protein sequence ID" value="ENSLCNP00005014967.1"/>
    <property type="gene ID" value="ENSLCNG00005009744.1"/>
</dbReference>
<dbReference type="Proteomes" id="UP000472241">
    <property type="component" value="Unplaced"/>
</dbReference>
<dbReference type="InterPro" id="IPR037684">
    <property type="entry name" value="GBP_C"/>
</dbReference>
<evidence type="ECO:0000256" key="1">
    <source>
        <dbReference type="ARBA" id="ARBA00022588"/>
    </source>
</evidence>
<keyword evidence="3" id="KW-0378">Hydrolase</keyword>
<dbReference type="CDD" id="cd16269">
    <property type="entry name" value="GBP_C"/>
    <property type="match status" value="1"/>
</dbReference>
<evidence type="ECO:0000313" key="11">
    <source>
        <dbReference type="Proteomes" id="UP000472241"/>
    </source>
</evidence>